<proteinExistence type="inferred from homology"/>
<dbReference type="Pfam" id="PF00460">
    <property type="entry name" value="Flg_bb_rod"/>
    <property type="match status" value="1"/>
</dbReference>
<dbReference type="SUPFAM" id="SSF117143">
    <property type="entry name" value="Flagellar hook protein flgE"/>
    <property type="match status" value="1"/>
</dbReference>
<dbReference type="Proteomes" id="UP000522081">
    <property type="component" value="Unassembled WGS sequence"/>
</dbReference>
<evidence type="ECO:0000256" key="5">
    <source>
        <dbReference type="ARBA" id="ARBA00040228"/>
    </source>
</evidence>
<evidence type="ECO:0000259" key="7">
    <source>
        <dbReference type="Pfam" id="PF00460"/>
    </source>
</evidence>
<evidence type="ECO:0000256" key="6">
    <source>
        <dbReference type="RuleBase" id="RU362116"/>
    </source>
</evidence>
<keyword evidence="10" id="KW-0282">Flagellum</keyword>
<evidence type="ECO:0000313" key="11">
    <source>
        <dbReference type="Proteomes" id="UP000522081"/>
    </source>
</evidence>
<dbReference type="AlphaFoldDB" id="A0A7Y9XUS7"/>
<evidence type="ECO:0000259" key="9">
    <source>
        <dbReference type="Pfam" id="PF22692"/>
    </source>
</evidence>
<dbReference type="NCBIfam" id="TIGR03506">
    <property type="entry name" value="FlgEFG_subfam"/>
    <property type="match status" value="1"/>
</dbReference>
<comment type="caution">
    <text evidence="10">The sequence shown here is derived from an EMBL/GenBank/DDBJ whole genome shotgun (WGS) entry which is preliminary data.</text>
</comment>
<evidence type="ECO:0000313" key="10">
    <source>
        <dbReference type="EMBL" id="NYH95006.1"/>
    </source>
</evidence>
<evidence type="ECO:0000256" key="4">
    <source>
        <dbReference type="ARBA" id="ARBA00038560"/>
    </source>
</evidence>
<dbReference type="Pfam" id="PF06429">
    <property type="entry name" value="Flg_bbr_C"/>
    <property type="match status" value="1"/>
</dbReference>
<dbReference type="RefSeq" id="WP_179406908.1">
    <property type="nucleotide sequence ID" value="NZ_BMGF01000009.1"/>
</dbReference>
<dbReference type="InterPro" id="IPR020013">
    <property type="entry name" value="Flagellar_FlgE/F/G"/>
</dbReference>
<dbReference type="InterPro" id="IPR001444">
    <property type="entry name" value="Flag_bb_rod_N"/>
</dbReference>
<dbReference type="PANTHER" id="PTHR30435">
    <property type="entry name" value="FLAGELLAR PROTEIN"/>
    <property type="match status" value="1"/>
</dbReference>
<evidence type="ECO:0000256" key="3">
    <source>
        <dbReference type="ARBA" id="ARBA00023143"/>
    </source>
</evidence>
<feature type="domain" description="Flagellar basal body rod protein N-terminal" evidence="7">
    <location>
        <begin position="5"/>
        <end position="35"/>
    </location>
</feature>
<evidence type="ECO:0000256" key="2">
    <source>
        <dbReference type="ARBA" id="ARBA00009677"/>
    </source>
</evidence>
<feature type="domain" description="Flagellar basal-body/hook protein C-terminal" evidence="8">
    <location>
        <begin position="198"/>
        <end position="240"/>
    </location>
</feature>
<comment type="subunit">
    <text evidence="4 6">The basal body constitutes a major portion of the flagellar organelle and consists of five rings (E,L,P,S, and M) mounted on a central rod. The rod consists of about 26 subunits of FlgG in the distal portion, and FlgB, FlgC and FlgF are thought to build up the proximal portion of the rod with about 6 subunits each.</text>
</comment>
<dbReference type="GO" id="GO:0030694">
    <property type="term" value="C:bacterial-type flagellum basal body, rod"/>
    <property type="evidence" value="ECO:0007669"/>
    <property type="project" value="UniProtKB-UniRule"/>
</dbReference>
<dbReference type="PANTHER" id="PTHR30435:SF18">
    <property type="entry name" value="FLAGELLAR BASAL-BODY ROD PROTEIN FLGF"/>
    <property type="match status" value="1"/>
</dbReference>
<dbReference type="EMBL" id="JACBZF010000002">
    <property type="protein sequence ID" value="NYH95006.1"/>
    <property type="molecule type" value="Genomic_DNA"/>
</dbReference>
<keyword evidence="11" id="KW-1185">Reference proteome</keyword>
<dbReference type="GO" id="GO:0071978">
    <property type="term" value="P:bacterial-type flagellum-dependent swarming motility"/>
    <property type="evidence" value="ECO:0007669"/>
    <property type="project" value="TreeGrafter"/>
</dbReference>
<dbReference type="Pfam" id="PF22692">
    <property type="entry name" value="LlgE_F_G_D1"/>
    <property type="match status" value="1"/>
</dbReference>
<comment type="similarity">
    <text evidence="2 6">Belongs to the flagella basal body rod proteins family.</text>
</comment>
<name>A0A7Y9XUS7_9SPHN</name>
<dbReference type="InterPro" id="IPR053967">
    <property type="entry name" value="LlgE_F_G-like_D1"/>
</dbReference>
<keyword evidence="10" id="KW-0966">Cell projection</keyword>
<sequence>MDRLIYTAVSGMASSMTRQRMIASNMANAQTIGFRAEVLEQSPVTVAGPSLEVRAMSRAEVRGALMKEGSVTQTGRDLDIAMEGDAMLTLLASDGTEAYSRRGDLSISATGVLENGDGLPVLGDAGPITVPAGAKVSIAPDGAVMVADPAVPDAPPVQVARIKLASVSGSDVEKGLDGLFRVRDGGILPANENARVMTGALEQSNVSPSEVLVEMVEAQRLFDIRAKLVSTARELDEASAGLMRMTS</sequence>
<accession>A0A7Y9XUS7</accession>
<protein>
    <recommendedName>
        <fullName evidence="5 6">Flagellar basal-body rod protein FlgF</fullName>
    </recommendedName>
</protein>
<reference evidence="10 11" key="1">
    <citation type="submission" date="2020-07" db="EMBL/GenBank/DDBJ databases">
        <title>Genomic Encyclopedia of Type Strains, Phase IV (KMG-IV): sequencing the most valuable type-strain genomes for metagenomic binning, comparative biology and taxonomic classification.</title>
        <authorList>
            <person name="Goeker M."/>
        </authorList>
    </citation>
    <scope>NUCLEOTIDE SEQUENCE [LARGE SCALE GENOMIC DNA]</scope>
    <source>
        <strain evidence="10 11">DSM 29043</strain>
    </source>
</reference>
<feature type="domain" description="Flagellar hook protein FlgE/F/G-like D1" evidence="9">
    <location>
        <begin position="81"/>
        <end position="146"/>
    </location>
</feature>
<evidence type="ECO:0000256" key="1">
    <source>
        <dbReference type="ARBA" id="ARBA00004117"/>
    </source>
</evidence>
<gene>
    <name evidence="10" type="ORF">FHS75_001325</name>
</gene>
<dbReference type="NCBIfam" id="NF009280">
    <property type="entry name" value="PRK12640.1"/>
    <property type="match status" value="1"/>
</dbReference>
<evidence type="ECO:0000259" key="8">
    <source>
        <dbReference type="Pfam" id="PF06429"/>
    </source>
</evidence>
<dbReference type="InterPro" id="IPR010930">
    <property type="entry name" value="Flg_bb/hook_C_dom"/>
</dbReference>
<keyword evidence="3 6" id="KW-0975">Bacterial flagellum</keyword>
<organism evidence="10 11">
    <name type="scientific">Novosphingobium marinum</name>
    <dbReference type="NCBI Taxonomy" id="1514948"/>
    <lineage>
        <taxon>Bacteria</taxon>
        <taxon>Pseudomonadati</taxon>
        <taxon>Pseudomonadota</taxon>
        <taxon>Alphaproteobacteria</taxon>
        <taxon>Sphingomonadales</taxon>
        <taxon>Sphingomonadaceae</taxon>
        <taxon>Novosphingobium</taxon>
    </lineage>
</organism>
<dbReference type="InterPro" id="IPR037925">
    <property type="entry name" value="FlgE/F/G-like"/>
</dbReference>
<keyword evidence="10" id="KW-0969">Cilium</keyword>
<comment type="subcellular location">
    <subcellularLocation>
        <location evidence="1 6">Bacterial flagellum basal body</location>
    </subcellularLocation>
</comment>